<evidence type="ECO:0000256" key="8">
    <source>
        <dbReference type="SAM" id="Coils"/>
    </source>
</evidence>
<dbReference type="SMART" id="SM00184">
    <property type="entry name" value="RING"/>
    <property type="match status" value="1"/>
</dbReference>
<dbReference type="EMBL" id="OZ035832">
    <property type="protein sequence ID" value="CAL1571325.1"/>
    <property type="molecule type" value="Genomic_DNA"/>
</dbReference>
<evidence type="ECO:0000256" key="6">
    <source>
        <dbReference type="ARBA" id="ARBA00022833"/>
    </source>
</evidence>
<dbReference type="Pfam" id="PF13765">
    <property type="entry name" value="PRY"/>
    <property type="match status" value="1"/>
</dbReference>
<evidence type="ECO:0000256" key="9">
    <source>
        <dbReference type="SAM" id="MobiDB-lite"/>
    </source>
</evidence>
<evidence type="ECO:0000256" key="2">
    <source>
        <dbReference type="ARBA" id="ARBA00008518"/>
    </source>
</evidence>
<feature type="coiled-coil region" evidence="8">
    <location>
        <begin position="160"/>
        <end position="191"/>
    </location>
</feature>
<evidence type="ECO:0000256" key="7">
    <source>
        <dbReference type="PROSITE-ProRule" id="PRU00024"/>
    </source>
</evidence>
<evidence type="ECO:0000313" key="13">
    <source>
        <dbReference type="EMBL" id="CAL1571325.1"/>
    </source>
</evidence>
<feature type="domain" description="B30.2/SPRY" evidence="12">
    <location>
        <begin position="247"/>
        <end position="436"/>
    </location>
</feature>
<keyword evidence="3" id="KW-0963">Cytoplasm</keyword>
<dbReference type="Proteomes" id="UP001497482">
    <property type="component" value="Chromosome 10"/>
</dbReference>
<dbReference type="Gene3D" id="2.60.120.920">
    <property type="match status" value="1"/>
</dbReference>
<dbReference type="SUPFAM" id="SSF49899">
    <property type="entry name" value="Concanavalin A-like lectins/glucanases"/>
    <property type="match status" value="1"/>
</dbReference>
<dbReference type="SUPFAM" id="SSF57845">
    <property type="entry name" value="B-box zinc-binding domain"/>
    <property type="match status" value="1"/>
</dbReference>
<dbReference type="InterPro" id="IPR050143">
    <property type="entry name" value="TRIM/RBCC"/>
</dbReference>
<keyword evidence="14" id="KW-1185">Reference proteome</keyword>
<reference evidence="13 14" key="1">
    <citation type="submission" date="2024-04" db="EMBL/GenBank/DDBJ databases">
        <authorList>
            <person name="Waldvogel A.-M."/>
            <person name="Schoenle A."/>
        </authorList>
    </citation>
    <scope>NUCLEOTIDE SEQUENCE [LARGE SCALE GENOMIC DNA]</scope>
</reference>
<dbReference type="PRINTS" id="PR01407">
    <property type="entry name" value="BUTYPHLNCDUF"/>
</dbReference>
<keyword evidence="4" id="KW-0479">Metal-binding</keyword>
<dbReference type="InterPro" id="IPR013083">
    <property type="entry name" value="Znf_RING/FYVE/PHD"/>
</dbReference>
<dbReference type="InterPro" id="IPR001870">
    <property type="entry name" value="B30.2/SPRY"/>
</dbReference>
<keyword evidence="6" id="KW-0862">Zinc</keyword>
<comment type="subcellular location">
    <subcellularLocation>
        <location evidence="1">Cytoplasm</location>
    </subcellularLocation>
</comment>
<dbReference type="PROSITE" id="PS00518">
    <property type="entry name" value="ZF_RING_1"/>
    <property type="match status" value="1"/>
</dbReference>
<evidence type="ECO:0000256" key="5">
    <source>
        <dbReference type="ARBA" id="ARBA00022771"/>
    </source>
</evidence>
<dbReference type="InterPro" id="IPR003879">
    <property type="entry name" value="Butyrophylin_SPRY"/>
</dbReference>
<sequence>MSHEDLCCPVCQDLFVDPLVLSCSHSVCRPCVESWWRGKNQRQCPVCKTCAPATPTSNLVLRNLCEATLTLFCLEHQDPVCLVCRDSERHVGHHFRPLDEAATQHRQKLMDLTRPLRDKMDKIQKIQVEYERTLEHVSAQAHRSEQQIRCEFEALHRFLREQEERDVHALREELREKSTRITERVQLVQQQSAPLRGALLHVDEQRRADDVIFLQEYKHTVRRVQGCPLLEEPPALTNALINEARHVGNLWYRVWSRMAELVEFCPVLFDPNTVDPQLSLSADLSAVTRADQKEAGPKDQERPPQNPERFHNYFAVLGSEGFTSGTAEWEVDVSGSSQWRLGVLAHGLPLEQSQWVIWFFNGVLAAQAPGVPLSMLREVRPPARVCISLDCDQGSIRFRDPGGREIHQLSFTPGLTMFPFVKTWDTARITTGQVRGVIAFEKKPEEKPERKSKTSLEKMLQKVASRKKGETTAEESS</sequence>
<dbReference type="SUPFAM" id="SSF57850">
    <property type="entry name" value="RING/U-box"/>
    <property type="match status" value="1"/>
</dbReference>
<feature type="domain" description="B box-type" evidence="11">
    <location>
        <begin position="39"/>
        <end position="98"/>
    </location>
</feature>
<dbReference type="Pfam" id="PF00097">
    <property type="entry name" value="zf-C3HC4"/>
    <property type="match status" value="1"/>
</dbReference>
<evidence type="ECO:0000256" key="4">
    <source>
        <dbReference type="ARBA" id="ARBA00022723"/>
    </source>
</evidence>
<evidence type="ECO:0000256" key="1">
    <source>
        <dbReference type="ARBA" id="ARBA00004496"/>
    </source>
</evidence>
<evidence type="ECO:0000259" key="10">
    <source>
        <dbReference type="PROSITE" id="PS50089"/>
    </source>
</evidence>
<dbReference type="PROSITE" id="PS50188">
    <property type="entry name" value="B302_SPRY"/>
    <property type="match status" value="1"/>
</dbReference>
<dbReference type="Gene3D" id="3.30.160.60">
    <property type="entry name" value="Classic Zinc Finger"/>
    <property type="match status" value="1"/>
</dbReference>
<protein>
    <submittedName>
        <fullName evidence="13">Uncharacterized protein</fullName>
    </submittedName>
</protein>
<dbReference type="PROSITE" id="PS50089">
    <property type="entry name" value="ZF_RING_2"/>
    <property type="match status" value="1"/>
</dbReference>
<proteinExistence type="inferred from homology"/>
<dbReference type="GO" id="GO:0005737">
    <property type="term" value="C:cytoplasm"/>
    <property type="evidence" value="ECO:0007669"/>
    <property type="project" value="UniProtKB-SubCell"/>
</dbReference>
<dbReference type="AlphaFoldDB" id="A0AAV2J1Z9"/>
<feature type="domain" description="RING-type" evidence="10">
    <location>
        <begin position="8"/>
        <end position="48"/>
    </location>
</feature>
<dbReference type="PANTHER" id="PTHR24103">
    <property type="entry name" value="E3 UBIQUITIN-PROTEIN LIGASE TRIM"/>
    <property type="match status" value="1"/>
</dbReference>
<dbReference type="InterPro" id="IPR017907">
    <property type="entry name" value="Znf_RING_CS"/>
</dbReference>
<dbReference type="InterPro" id="IPR018957">
    <property type="entry name" value="Znf_C3HC4_RING-type"/>
</dbReference>
<keyword evidence="8" id="KW-0175">Coiled coil</keyword>
<name>A0AAV2J1Z9_KNICA</name>
<evidence type="ECO:0000259" key="12">
    <source>
        <dbReference type="PROSITE" id="PS50188"/>
    </source>
</evidence>
<organism evidence="13 14">
    <name type="scientific">Knipowitschia caucasica</name>
    <name type="common">Caucasian dwarf goby</name>
    <name type="synonym">Pomatoschistus caucasicus</name>
    <dbReference type="NCBI Taxonomy" id="637954"/>
    <lineage>
        <taxon>Eukaryota</taxon>
        <taxon>Metazoa</taxon>
        <taxon>Chordata</taxon>
        <taxon>Craniata</taxon>
        <taxon>Vertebrata</taxon>
        <taxon>Euteleostomi</taxon>
        <taxon>Actinopterygii</taxon>
        <taxon>Neopterygii</taxon>
        <taxon>Teleostei</taxon>
        <taxon>Neoteleostei</taxon>
        <taxon>Acanthomorphata</taxon>
        <taxon>Gobiaria</taxon>
        <taxon>Gobiiformes</taxon>
        <taxon>Gobioidei</taxon>
        <taxon>Gobiidae</taxon>
        <taxon>Gobiinae</taxon>
        <taxon>Knipowitschia</taxon>
    </lineage>
</organism>
<dbReference type="InterPro" id="IPR006574">
    <property type="entry name" value="PRY"/>
</dbReference>
<evidence type="ECO:0000259" key="11">
    <source>
        <dbReference type="PROSITE" id="PS50119"/>
    </source>
</evidence>
<dbReference type="PROSITE" id="PS50119">
    <property type="entry name" value="ZF_BBOX"/>
    <property type="match status" value="1"/>
</dbReference>
<evidence type="ECO:0000256" key="3">
    <source>
        <dbReference type="ARBA" id="ARBA00022490"/>
    </source>
</evidence>
<dbReference type="InterPro" id="IPR000315">
    <property type="entry name" value="Znf_B-box"/>
</dbReference>
<dbReference type="InterPro" id="IPR043136">
    <property type="entry name" value="B30.2/SPRY_sf"/>
</dbReference>
<gene>
    <name evidence="13" type="ORF">KC01_LOCUS3450</name>
</gene>
<dbReference type="SMART" id="SM00589">
    <property type="entry name" value="PRY"/>
    <property type="match status" value="1"/>
</dbReference>
<feature type="compositionally biased region" description="Basic and acidic residues" evidence="9">
    <location>
        <begin position="441"/>
        <end position="460"/>
    </location>
</feature>
<dbReference type="GO" id="GO:0008270">
    <property type="term" value="F:zinc ion binding"/>
    <property type="evidence" value="ECO:0007669"/>
    <property type="project" value="UniProtKB-KW"/>
</dbReference>
<keyword evidence="5 7" id="KW-0863">Zinc-finger</keyword>
<evidence type="ECO:0000313" key="14">
    <source>
        <dbReference type="Proteomes" id="UP001497482"/>
    </source>
</evidence>
<dbReference type="Gene3D" id="3.30.40.10">
    <property type="entry name" value="Zinc/RING finger domain, C3HC4 (zinc finger)"/>
    <property type="match status" value="1"/>
</dbReference>
<dbReference type="InterPro" id="IPR001841">
    <property type="entry name" value="Znf_RING"/>
</dbReference>
<dbReference type="InterPro" id="IPR013320">
    <property type="entry name" value="ConA-like_dom_sf"/>
</dbReference>
<comment type="similarity">
    <text evidence="2">Belongs to the TRIM/RBCC family.</text>
</comment>
<accession>A0AAV2J1Z9</accession>
<feature type="region of interest" description="Disordered" evidence="9">
    <location>
        <begin position="441"/>
        <end position="477"/>
    </location>
</feature>